<feature type="binding site" evidence="12">
    <location>
        <position position="98"/>
    </location>
    <ligand>
        <name>ATP</name>
        <dbReference type="ChEBI" id="CHEBI:30616"/>
    </ligand>
</feature>
<dbReference type="InterPro" id="IPR036850">
    <property type="entry name" value="NDK-like_dom_sf"/>
</dbReference>
<reference evidence="17" key="2">
    <citation type="submission" date="2025-09" db="UniProtKB">
        <authorList>
            <consortium name="Ensembl"/>
        </authorList>
    </citation>
    <scope>IDENTIFICATION</scope>
</reference>
<protein>
    <recommendedName>
        <fullName evidence="14">Nucleoside diphosphate kinase</fullName>
        <ecNumber evidence="14">2.7.4.6</ecNumber>
    </recommendedName>
</protein>
<dbReference type="PROSITE" id="PS51374">
    <property type="entry name" value="NDPK_LIKE"/>
    <property type="match status" value="1"/>
</dbReference>
<feature type="compositionally biased region" description="Basic residues" evidence="15">
    <location>
        <begin position="8"/>
        <end position="17"/>
    </location>
</feature>
<dbReference type="InterPro" id="IPR034907">
    <property type="entry name" value="NDK-like_dom"/>
</dbReference>
<evidence type="ECO:0000259" key="16">
    <source>
        <dbReference type="SMART" id="SM00562"/>
    </source>
</evidence>
<evidence type="ECO:0000256" key="2">
    <source>
        <dbReference type="ARBA" id="ARBA00008142"/>
    </source>
</evidence>
<dbReference type="SUPFAM" id="SSF54919">
    <property type="entry name" value="Nucleoside diphosphate kinase, NDK"/>
    <property type="match status" value="1"/>
</dbReference>
<keyword evidence="3 14" id="KW-0808">Transferase</keyword>
<reference evidence="17" key="1">
    <citation type="submission" date="2025-08" db="UniProtKB">
        <authorList>
            <consortium name="Ensembl"/>
        </authorList>
    </citation>
    <scope>IDENTIFICATION</scope>
</reference>
<comment type="function">
    <text evidence="9">Catalyzes the phosphorylation of ribonucleosides and deoxyribonucleoside diphosphates, other than ATP, into the corresponding triphosphates with ATP as the major phosphate donor. The ATP gamma phosphate is transferred to the nucleoside diphosphate beta phosphate via a ping-pong mechanism, using a phosphorylated active-site intermediate. Through the catalyzed exchange of gamma-phosphate between di- and triphosphonucleosides participates in regulation of intracellular nucleotide homeostasis. Inhibits granulocyte differentiation. May be required for ciliary function during renal development.</text>
</comment>
<dbReference type="SMART" id="SM00562">
    <property type="entry name" value="NDK"/>
    <property type="match status" value="1"/>
</dbReference>
<dbReference type="AlphaFoldDB" id="A0A8C9GM00"/>
<dbReference type="Proteomes" id="UP000694416">
    <property type="component" value="Unplaced"/>
</dbReference>
<dbReference type="PROSITE" id="PS00469">
    <property type="entry name" value="NDPK"/>
    <property type="match status" value="1"/>
</dbReference>
<dbReference type="EC" id="2.7.4.6" evidence="14"/>
<dbReference type="GO" id="GO:0005524">
    <property type="term" value="F:ATP binding"/>
    <property type="evidence" value="ECO:0007669"/>
    <property type="project" value="UniProtKB-KW"/>
</dbReference>
<evidence type="ECO:0000256" key="14">
    <source>
        <dbReference type="RuleBase" id="RU004013"/>
    </source>
</evidence>
<keyword evidence="6 14" id="KW-0067">ATP-binding</keyword>
<organism evidence="17 18">
    <name type="scientific">Piliocolobus tephrosceles</name>
    <name type="common">Ugandan red Colobus</name>
    <dbReference type="NCBI Taxonomy" id="591936"/>
    <lineage>
        <taxon>Eukaryota</taxon>
        <taxon>Metazoa</taxon>
        <taxon>Chordata</taxon>
        <taxon>Craniata</taxon>
        <taxon>Vertebrata</taxon>
        <taxon>Euteleostomi</taxon>
        <taxon>Mammalia</taxon>
        <taxon>Eutheria</taxon>
        <taxon>Euarchontoglires</taxon>
        <taxon>Primates</taxon>
        <taxon>Haplorrhini</taxon>
        <taxon>Catarrhini</taxon>
        <taxon>Cercopithecidae</taxon>
        <taxon>Colobinae</taxon>
        <taxon>Piliocolobus</taxon>
    </lineage>
</organism>
<evidence type="ECO:0000256" key="10">
    <source>
        <dbReference type="ARBA" id="ARBA00059141"/>
    </source>
</evidence>
<dbReference type="PANTHER" id="PTHR11349">
    <property type="entry name" value="NUCLEOSIDE DIPHOSPHATE KINASE"/>
    <property type="match status" value="1"/>
</dbReference>
<evidence type="ECO:0000256" key="11">
    <source>
        <dbReference type="ARBA" id="ARBA00063796"/>
    </source>
</evidence>
<evidence type="ECO:0000256" key="6">
    <source>
        <dbReference type="ARBA" id="ARBA00022840"/>
    </source>
</evidence>
<feature type="domain" description="Nucleoside diphosphate kinase-like" evidence="16">
    <location>
        <begin position="43"/>
        <end position="179"/>
    </location>
</feature>
<feature type="binding site" evidence="12">
    <location>
        <position position="132"/>
    </location>
    <ligand>
        <name>ATP</name>
        <dbReference type="ChEBI" id="CHEBI:30616"/>
    </ligand>
</feature>
<evidence type="ECO:0000256" key="1">
    <source>
        <dbReference type="ARBA" id="ARBA00001946"/>
    </source>
</evidence>
<dbReference type="GO" id="GO:0006183">
    <property type="term" value="P:GTP biosynthetic process"/>
    <property type="evidence" value="ECO:0007669"/>
    <property type="project" value="InterPro"/>
</dbReference>
<evidence type="ECO:0000256" key="9">
    <source>
        <dbReference type="ARBA" id="ARBA00053359"/>
    </source>
</evidence>
<name>A0A8C9GM00_9PRIM</name>
<evidence type="ECO:0000256" key="8">
    <source>
        <dbReference type="ARBA" id="ARBA00044469"/>
    </source>
</evidence>
<sequence>MLKTDERKKKKKKKKKSFGNQKALAIKKLWQSKSFGNRKALTIENFIMIKPDGVQRGLCGVIIKRFERKGYKLIGLKMLNPTEEILKEHYKDLADKPFFKKLVNYISQGPVIAMVWEGVDIVKQGRRIIGETNPLDSAVGTIRGDFGLEVGRNIIHGSDSVASANREINLWFKADELIQWKNHSTEWIYE</sequence>
<accession>A0A8C9GM00</accession>
<dbReference type="Ensembl" id="ENSPTET00000004980.1">
    <property type="protein sequence ID" value="ENSPTEP00000003177.1"/>
    <property type="gene ID" value="ENSPTEG00000003768.1"/>
</dbReference>
<dbReference type="NCBIfam" id="NF001908">
    <property type="entry name" value="PRK00668.1"/>
    <property type="match status" value="1"/>
</dbReference>
<keyword evidence="18" id="KW-1185">Reference proteome</keyword>
<evidence type="ECO:0000256" key="7">
    <source>
        <dbReference type="ARBA" id="ARBA00044459"/>
    </source>
</evidence>
<dbReference type="PRINTS" id="PR01243">
    <property type="entry name" value="NUCDPKINASE"/>
</dbReference>
<feature type="region of interest" description="Disordered" evidence="15">
    <location>
        <begin position="1"/>
        <end position="20"/>
    </location>
</feature>
<evidence type="ECO:0000256" key="3">
    <source>
        <dbReference type="ARBA" id="ARBA00022679"/>
    </source>
</evidence>
<dbReference type="GO" id="GO:0006241">
    <property type="term" value="P:CTP biosynthetic process"/>
    <property type="evidence" value="ECO:0007669"/>
    <property type="project" value="InterPro"/>
</dbReference>
<evidence type="ECO:0000256" key="4">
    <source>
        <dbReference type="ARBA" id="ARBA00022741"/>
    </source>
</evidence>
<comment type="function">
    <text evidence="10">Independently of its kinase activity, facilitates mitochondrial tethering prior to membrane fusion through its direct membrane-binding and hexamerization. Implicated in repair of both single- and double-stranded breaks in DNA through its association with the ribonucleotide reductase complex (RNR complex) via its interaction with the histone acetyltransferase KAT5, this interaction enables recruitment of NME3 at DNA damage sites where it plays a role in the repair of DNA, independently of its kinase activity.</text>
</comment>
<dbReference type="GO" id="GO:0006228">
    <property type="term" value="P:UTP biosynthetic process"/>
    <property type="evidence" value="ECO:0007669"/>
    <property type="project" value="InterPro"/>
</dbReference>
<dbReference type="GO" id="GO:0004550">
    <property type="term" value="F:nucleoside diphosphate kinase activity"/>
    <property type="evidence" value="ECO:0007669"/>
    <property type="project" value="UniProtKB-EC"/>
</dbReference>
<keyword evidence="5 14" id="KW-0418">Kinase</keyword>
<comment type="catalytic activity">
    <reaction evidence="7">
        <text>a 2'-deoxyribonucleoside 5'-diphosphate + ATP = a 2'-deoxyribonucleoside 5'-triphosphate + ADP</text>
        <dbReference type="Rhea" id="RHEA:44640"/>
        <dbReference type="ChEBI" id="CHEBI:30616"/>
        <dbReference type="ChEBI" id="CHEBI:61560"/>
        <dbReference type="ChEBI" id="CHEBI:73316"/>
        <dbReference type="ChEBI" id="CHEBI:456216"/>
        <dbReference type="EC" id="2.7.4.6"/>
    </reaction>
    <physiologicalReaction direction="left-to-right" evidence="7">
        <dbReference type="Rhea" id="RHEA:44641"/>
    </physiologicalReaction>
</comment>
<dbReference type="InterPro" id="IPR023005">
    <property type="entry name" value="Nucleoside_diP_kinase_AS"/>
</dbReference>
<feature type="binding site" evidence="12">
    <location>
        <position position="143"/>
    </location>
    <ligand>
        <name>ATP</name>
        <dbReference type="ChEBI" id="CHEBI:30616"/>
    </ligand>
</feature>
<evidence type="ECO:0000313" key="17">
    <source>
        <dbReference type="Ensembl" id="ENSPTEP00000003177.1"/>
    </source>
</evidence>
<evidence type="ECO:0000256" key="12">
    <source>
        <dbReference type="PROSITE-ProRule" id="PRU00706"/>
    </source>
</evidence>
<comment type="cofactor">
    <cofactor evidence="1">
        <name>Mg(2+)</name>
        <dbReference type="ChEBI" id="CHEBI:18420"/>
    </cofactor>
</comment>
<dbReference type="InterPro" id="IPR001564">
    <property type="entry name" value="Nucleoside_diP_kinase"/>
</dbReference>
<evidence type="ECO:0000256" key="13">
    <source>
        <dbReference type="RuleBase" id="RU004011"/>
    </source>
</evidence>
<dbReference type="Pfam" id="PF00334">
    <property type="entry name" value="NDK"/>
    <property type="match status" value="1"/>
</dbReference>
<proteinExistence type="inferred from homology"/>
<comment type="catalytic activity">
    <reaction evidence="8">
        <text>a ribonucleoside 5'-diphosphate + ATP = a ribonucleoside 5'-triphosphate + ADP</text>
        <dbReference type="Rhea" id="RHEA:18113"/>
        <dbReference type="ChEBI" id="CHEBI:30616"/>
        <dbReference type="ChEBI" id="CHEBI:57930"/>
        <dbReference type="ChEBI" id="CHEBI:61557"/>
        <dbReference type="ChEBI" id="CHEBI:456216"/>
        <dbReference type="EC" id="2.7.4.6"/>
    </reaction>
    <physiologicalReaction direction="left-to-right" evidence="8">
        <dbReference type="Rhea" id="RHEA:18114"/>
    </physiologicalReaction>
</comment>
<evidence type="ECO:0000256" key="5">
    <source>
        <dbReference type="ARBA" id="ARBA00022777"/>
    </source>
</evidence>
<keyword evidence="4 14" id="KW-0547">Nucleotide-binding</keyword>
<comment type="subunit">
    <text evidence="11">Homohexamer. Interacts (via its N-terminal region) with KAT5; this interaction enables recruitment of NME3 at DNA damage sites where it plays a role in the repair of DNA. Found in association with several ciliary nephronophthisis proteins, including NEK8, CEP164, ANKS6.</text>
</comment>
<dbReference type="FunFam" id="3.30.70.141:FF:000002">
    <property type="entry name" value="Nucleoside diphosphate kinase"/>
    <property type="match status" value="1"/>
</dbReference>
<dbReference type="Gene3D" id="3.30.70.141">
    <property type="entry name" value="Nucleoside diphosphate kinase-like domain"/>
    <property type="match status" value="1"/>
</dbReference>
<feature type="binding site" evidence="12">
    <location>
        <position position="50"/>
    </location>
    <ligand>
        <name>ATP</name>
        <dbReference type="ChEBI" id="CHEBI:30616"/>
    </ligand>
</feature>
<dbReference type="HAMAP" id="MF_00451">
    <property type="entry name" value="NDP_kinase"/>
    <property type="match status" value="1"/>
</dbReference>
<feature type="binding site" evidence="12">
    <location>
        <position position="126"/>
    </location>
    <ligand>
        <name>ATP</name>
        <dbReference type="ChEBI" id="CHEBI:30616"/>
    </ligand>
</feature>
<feature type="active site" description="Pros-phosphohistidine intermediate" evidence="12">
    <location>
        <position position="156"/>
    </location>
</feature>
<evidence type="ECO:0000313" key="18">
    <source>
        <dbReference type="Proteomes" id="UP000694416"/>
    </source>
</evidence>
<evidence type="ECO:0000256" key="15">
    <source>
        <dbReference type="SAM" id="MobiDB-lite"/>
    </source>
</evidence>
<comment type="similarity">
    <text evidence="2 12 13">Belongs to the NDK family.</text>
</comment>
<feature type="binding site" evidence="12">
    <location>
        <position position="153"/>
    </location>
    <ligand>
        <name>ATP</name>
        <dbReference type="ChEBI" id="CHEBI:30616"/>
    </ligand>
</feature>
<dbReference type="CDD" id="cd04413">
    <property type="entry name" value="NDPk_I"/>
    <property type="match status" value="1"/>
</dbReference>